<accession>A0A7S0PFD8</accession>
<name>A0A7S0PFD8_CAFRO</name>
<protein>
    <recommendedName>
        <fullName evidence="3">Methyltransferase domain-containing protein</fullName>
    </recommendedName>
</protein>
<feature type="region of interest" description="Disordered" evidence="1">
    <location>
        <begin position="15"/>
        <end position="54"/>
    </location>
</feature>
<gene>
    <name evidence="2" type="ORF">CROE0942_LOCUS13309</name>
</gene>
<organism evidence="2">
    <name type="scientific">Cafeteria roenbergensis</name>
    <name type="common">Marine flagellate</name>
    <dbReference type="NCBI Taxonomy" id="33653"/>
    <lineage>
        <taxon>Eukaryota</taxon>
        <taxon>Sar</taxon>
        <taxon>Stramenopiles</taxon>
        <taxon>Bigyra</taxon>
        <taxon>Opalozoa</taxon>
        <taxon>Bicosoecida</taxon>
        <taxon>Cafeteriaceae</taxon>
        <taxon>Cafeteria</taxon>
    </lineage>
</organism>
<sequence length="720" mass="76292">MTSISRVVCAAMLHRPAPTRPRSSGGAGISASLAPPAGGGAATGAQGPAPKHHTRAVIRAVPKNSASDAKCLCRLKRLLSESLLSRTRASSPPTRKNRGHEPKNATTSSWQLVPGGAEAHTTARVPASSEVARNWDVADSCRLDASTTEPAALRRQRPHPRISPCVPGTASGATMDTDTFGWMTAAAGGAKLAAHAAHTAAATKLRPRTMRPFYSLDPPPPLAPQWLVFQGCFGCRQPRRAAAIFACFKTPPESRIGRAATGSYAELLRARRAELGPLPRQTRAEAPTTSPRPPRRPGSGTEERLIAALAAQGRRDRNSHRSRASASCSSCDSPAMERTPNGAQVPSTPRAPSQAARLANHDLLLDSLRAMLRSGDAIRRMLSTAEPAATEATQRIKACRQVAAAEITEGSIVTHSIGGSVALQERVRDIADRIRSQGNSASALTSERLELLDQLQSFSLGRFLITHGGMDASNAFAVFTWPDQRANLEASARPIQLQPLESFLLNRSPTILGLQHQHATAKLLLGAAAPTARALGSVPCRLFEDFTGLDWTSDELAGSRARLYGADLDPCAVRIAAQRAAEAGLEGRAKVFHQDAWGVSLPEQLDALATTSLTDYEPDDTRAVALLQGMRASLRSGGKLFAGFLTPPPALSAASPWDMACVDAEDALMEAVLLHDIIGVRWHGARSADQMADLLHRAGFSSVDFDFGPAGIAPTAIARA</sequence>
<dbReference type="InterPro" id="IPR029063">
    <property type="entry name" value="SAM-dependent_MTases_sf"/>
</dbReference>
<feature type="compositionally biased region" description="Polar residues" evidence="1">
    <location>
        <begin position="341"/>
        <end position="351"/>
    </location>
</feature>
<dbReference type="SUPFAM" id="SSF53335">
    <property type="entry name" value="S-adenosyl-L-methionine-dependent methyltransferases"/>
    <property type="match status" value="1"/>
</dbReference>
<evidence type="ECO:0000256" key="1">
    <source>
        <dbReference type="SAM" id="MobiDB-lite"/>
    </source>
</evidence>
<feature type="region of interest" description="Disordered" evidence="1">
    <location>
        <begin position="84"/>
        <end position="110"/>
    </location>
</feature>
<dbReference type="EMBL" id="HBET01019704">
    <property type="protein sequence ID" value="CAD8568929.1"/>
    <property type="molecule type" value="Transcribed_RNA"/>
</dbReference>
<feature type="region of interest" description="Disordered" evidence="1">
    <location>
        <begin position="272"/>
        <end position="353"/>
    </location>
</feature>
<dbReference type="Gene3D" id="3.40.50.150">
    <property type="entry name" value="Vaccinia Virus protein VP39"/>
    <property type="match status" value="1"/>
</dbReference>
<feature type="region of interest" description="Disordered" evidence="1">
    <location>
        <begin position="150"/>
        <end position="170"/>
    </location>
</feature>
<evidence type="ECO:0000313" key="2">
    <source>
        <dbReference type="EMBL" id="CAD8568929.1"/>
    </source>
</evidence>
<evidence type="ECO:0008006" key="3">
    <source>
        <dbReference type="Google" id="ProtNLM"/>
    </source>
</evidence>
<dbReference type="AlphaFoldDB" id="A0A7S0PFD8"/>
<reference evidence="2" key="1">
    <citation type="submission" date="2021-01" db="EMBL/GenBank/DDBJ databases">
        <authorList>
            <person name="Corre E."/>
            <person name="Pelletier E."/>
            <person name="Niang G."/>
            <person name="Scheremetjew M."/>
            <person name="Finn R."/>
            <person name="Kale V."/>
            <person name="Holt S."/>
            <person name="Cochrane G."/>
            <person name="Meng A."/>
            <person name="Brown T."/>
            <person name="Cohen L."/>
        </authorList>
    </citation>
    <scope>NUCLEOTIDE SEQUENCE</scope>
    <source>
        <strain evidence="2">E4-10</strain>
    </source>
</reference>
<feature type="compositionally biased region" description="Low complexity" evidence="1">
    <location>
        <begin position="324"/>
        <end position="333"/>
    </location>
</feature>
<proteinExistence type="predicted"/>